<comment type="caution">
    <text evidence="6">The sequence shown here is derived from an EMBL/GenBank/DDBJ whole genome shotgun (WGS) entry which is preliminary data.</text>
</comment>
<dbReference type="EMBL" id="LNQR01000057">
    <property type="protein sequence ID" value="KWT86086.1"/>
    <property type="molecule type" value="Genomic_DNA"/>
</dbReference>
<dbReference type="InterPro" id="IPR014710">
    <property type="entry name" value="RmlC-like_jellyroll"/>
</dbReference>
<evidence type="ECO:0000313" key="6">
    <source>
        <dbReference type="EMBL" id="KWT86086.1"/>
    </source>
</evidence>
<organism evidence="6 7">
    <name type="scientific">Candidatus Magnetominusculus xianensis</name>
    <dbReference type="NCBI Taxonomy" id="1748249"/>
    <lineage>
        <taxon>Bacteria</taxon>
        <taxon>Pseudomonadati</taxon>
        <taxon>Nitrospirota</taxon>
        <taxon>Nitrospiria</taxon>
        <taxon>Nitrospirales</taxon>
        <taxon>Nitrospiraceae</taxon>
        <taxon>Candidatus Magnetominusculus</taxon>
    </lineage>
</organism>
<dbReference type="SMART" id="SM00100">
    <property type="entry name" value="cNMP"/>
    <property type="match status" value="1"/>
</dbReference>
<dbReference type="CDD" id="cd00038">
    <property type="entry name" value="CAP_ED"/>
    <property type="match status" value="1"/>
</dbReference>
<evidence type="ECO:0000256" key="1">
    <source>
        <dbReference type="ARBA" id="ARBA00023015"/>
    </source>
</evidence>
<dbReference type="InterPro" id="IPR036390">
    <property type="entry name" value="WH_DNA-bd_sf"/>
</dbReference>
<keyword evidence="3" id="KW-0804">Transcription</keyword>
<dbReference type="PROSITE" id="PS50042">
    <property type="entry name" value="CNMP_BINDING_3"/>
    <property type="match status" value="1"/>
</dbReference>
<dbReference type="PROSITE" id="PS51063">
    <property type="entry name" value="HTH_CRP_2"/>
    <property type="match status" value="1"/>
</dbReference>
<dbReference type="RefSeq" id="WP_085052194.1">
    <property type="nucleotide sequence ID" value="NZ_LNQR01000057.1"/>
</dbReference>
<reference evidence="6 7" key="1">
    <citation type="submission" date="2015-11" db="EMBL/GenBank/DDBJ databases">
        <authorList>
            <person name="Lin W."/>
        </authorList>
    </citation>
    <scope>NUCLEOTIDE SEQUENCE [LARGE SCALE GENOMIC DNA]</scope>
    <source>
        <strain evidence="6 7">HCH-1</strain>
    </source>
</reference>
<dbReference type="Pfam" id="PF13545">
    <property type="entry name" value="HTH_Crp_2"/>
    <property type="match status" value="1"/>
</dbReference>
<dbReference type="SMART" id="SM00419">
    <property type="entry name" value="HTH_CRP"/>
    <property type="match status" value="1"/>
</dbReference>
<dbReference type="Proteomes" id="UP000060487">
    <property type="component" value="Unassembled WGS sequence"/>
</dbReference>
<dbReference type="InterPro" id="IPR053842">
    <property type="entry name" value="NikA-like"/>
</dbReference>
<dbReference type="InterPro" id="IPR012318">
    <property type="entry name" value="HTH_CRP"/>
</dbReference>
<feature type="domain" description="Cyclic nucleotide-binding" evidence="4">
    <location>
        <begin position="73"/>
        <end position="193"/>
    </location>
</feature>
<gene>
    <name evidence="6" type="ORF">ASN18_1573</name>
</gene>
<dbReference type="InterPro" id="IPR050397">
    <property type="entry name" value="Env_Response_Regulators"/>
</dbReference>
<dbReference type="PANTHER" id="PTHR24567:SF74">
    <property type="entry name" value="HTH-TYPE TRANSCRIPTIONAL REGULATOR ARCR"/>
    <property type="match status" value="1"/>
</dbReference>
<keyword evidence="2" id="KW-0238">DNA-binding</keyword>
<dbReference type="SUPFAM" id="SSF51206">
    <property type="entry name" value="cAMP-binding domain-like"/>
    <property type="match status" value="1"/>
</dbReference>
<accession>A0ABR5SFM5</accession>
<dbReference type="PANTHER" id="PTHR24567">
    <property type="entry name" value="CRP FAMILY TRANSCRIPTIONAL REGULATORY PROTEIN"/>
    <property type="match status" value="1"/>
</dbReference>
<dbReference type="Gene3D" id="1.10.10.10">
    <property type="entry name" value="Winged helix-like DNA-binding domain superfamily/Winged helix DNA-binding domain"/>
    <property type="match status" value="1"/>
</dbReference>
<dbReference type="Pfam" id="PF00027">
    <property type="entry name" value="cNMP_binding"/>
    <property type="match status" value="1"/>
</dbReference>
<evidence type="ECO:0000256" key="3">
    <source>
        <dbReference type="ARBA" id="ARBA00023163"/>
    </source>
</evidence>
<evidence type="ECO:0000259" key="4">
    <source>
        <dbReference type="PROSITE" id="PS50042"/>
    </source>
</evidence>
<protein>
    <submittedName>
        <fullName evidence="6">Crp/Fnr family transcriptional regulator</fullName>
    </submittedName>
</protein>
<dbReference type="Pfam" id="PF21983">
    <property type="entry name" value="NikA-like"/>
    <property type="match status" value="1"/>
</dbReference>
<dbReference type="InterPro" id="IPR000595">
    <property type="entry name" value="cNMP-bd_dom"/>
</dbReference>
<dbReference type="Gene3D" id="2.60.120.10">
    <property type="entry name" value="Jelly Rolls"/>
    <property type="match status" value="1"/>
</dbReference>
<keyword evidence="7" id="KW-1185">Reference proteome</keyword>
<evidence type="ECO:0000256" key="2">
    <source>
        <dbReference type="ARBA" id="ARBA00023125"/>
    </source>
</evidence>
<sequence length="288" mass="32659">MRLSGQHKRNKLISVRVNTEEYDLIRQNADELDIASYIRAAALEKPAPAVVPWEIDIHVESTHEIKSLRSVELLAGLSDYTLATVYNKLKIKRYNKNDLVFLLEDPNSYVYFILSGSVKVTQLSEEGKEIIIAIHRAGSFFGEMSLIDGKPVSANVYCAERSVVGLMSGQDFFSLLYDNREVLQNLLKIFCQRVRSSNDKIEILNSNNAAQRIKILFILLSKKYGTETTNGIVLNTRLTHQDIANMTGMVRETVTRTINKWIKNGDISLSGGKFIQLNNSFFEDYPNM</sequence>
<feature type="domain" description="HTH crp-type" evidence="5">
    <location>
        <begin position="207"/>
        <end position="281"/>
    </location>
</feature>
<evidence type="ECO:0000313" key="7">
    <source>
        <dbReference type="Proteomes" id="UP000060487"/>
    </source>
</evidence>
<proteinExistence type="predicted"/>
<name>A0ABR5SFM5_9BACT</name>
<keyword evidence="1" id="KW-0805">Transcription regulation</keyword>
<dbReference type="InterPro" id="IPR036388">
    <property type="entry name" value="WH-like_DNA-bd_sf"/>
</dbReference>
<dbReference type="InterPro" id="IPR018490">
    <property type="entry name" value="cNMP-bd_dom_sf"/>
</dbReference>
<evidence type="ECO:0000259" key="5">
    <source>
        <dbReference type="PROSITE" id="PS51063"/>
    </source>
</evidence>
<dbReference type="CDD" id="cd00092">
    <property type="entry name" value="HTH_CRP"/>
    <property type="match status" value="1"/>
</dbReference>
<dbReference type="SUPFAM" id="SSF46785">
    <property type="entry name" value="Winged helix' DNA-binding domain"/>
    <property type="match status" value="1"/>
</dbReference>